<dbReference type="EMBL" id="CACVKT020001442">
    <property type="protein sequence ID" value="CAC5368097.1"/>
    <property type="molecule type" value="Genomic_DNA"/>
</dbReference>
<reference evidence="1 2" key="1">
    <citation type="submission" date="2020-06" db="EMBL/GenBank/DDBJ databases">
        <authorList>
            <person name="Li R."/>
            <person name="Bekaert M."/>
        </authorList>
    </citation>
    <scope>NUCLEOTIDE SEQUENCE [LARGE SCALE GENOMIC DNA]</scope>
    <source>
        <strain evidence="2">wild</strain>
    </source>
</reference>
<gene>
    <name evidence="1" type="ORF">MCOR_7761</name>
</gene>
<dbReference type="Proteomes" id="UP000507470">
    <property type="component" value="Unassembled WGS sequence"/>
</dbReference>
<evidence type="ECO:0000313" key="2">
    <source>
        <dbReference type="Proteomes" id="UP000507470"/>
    </source>
</evidence>
<accession>A0A6J8AHJ1</accession>
<name>A0A6J8AHJ1_MYTCO</name>
<sequence length="181" mass="20231">MSKNFLDVDVCSSLNSAAVIREYKKIISNRKTNILLSGGLGIGTKSTVNRQDVSDTSLENDTEVYQGLVEQEQCMGERNNNSLYPVNSDLAKHDSLYNAHSSPGTVEASNTEEHFEFNEERTENPDVSCPNNNLKSQIVKNDLPGRNGFEETVEDVKQKTKEPEEKGKQCTIFICNCNSYK</sequence>
<proteinExistence type="predicted"/>
<dbReference type="AlphaFoldDB" id="A0A6J8AHJ1"/>
<evidence type="ECO:0000313" key="1">
    <source>
        <dbReference type="EMBL" id="CAC5368097.1"/>
    </source>
</evidence>
<organism evidence="1 2">
    <name type="scientific">Mytilus coruscus</name>
    <name type="common">Sea mussel</name>
    <dbReference type="NCBI Taxonomy" id="42192"/>
    <lineage>
        <taxon>Eukaryota</taxon>
        <taxon>Metazoa</taxon>
        <taxon>Spiralia</taxon>
        <taxon>Lophotrochozoa</taxon>
        <taxon>Mollusca</taxon>
        <taxon>Bivalvia</taxon>
        <taxon>Autobranchia</taxon>
        <taxon>Pteriomorphia</taxon>
        <taxon>Mytilida</taxon>
        <taxon>Mytiloidea</taxon>
        <taxon>Mytilidae</taxon>
        <taxon>Mytilinae</taxon>
        <taxon>Mytilus</taxon>
    </lineage>
</organism>
<protein>
    <submittedName>
        <fullName evidence="1">Uncharacterized protein</fullName>
    </submittedName>
</protein>
<keyword evidence="2" id="KW-1185">Reference proteome</keyword>